<dbReference type="AlphaFoldDB" id="A0A6V8LW76"/>
<feature type="signal peptide" evidence="1">
    <location>
        <begin position="1"/>
        <end position="24"/>
    </location>
</feature>
<gene>
    <name evidence="2" type="ORF">NNJEOMEG_00350</name>
</gene>
<accession>A0A6V8LW76</accession>
<organism evidence="2 3">
    <name type="scientific">Fundidesulfovibrio magnetotacticus</name>
    <dbReference type="NCBI Taxonomy" id="2730080"/>
    <lineage>
        <taxon>Bacteria</taxon>
        <taxon>Pseudomonadati</taxon>
        <taxon>Thermodesulfobacteriota</taxon>
        <taxon>Desulfovibrionia</taxon>
        <taxon>Desulfovibrionales</taxon>
        <taxon>Desulfovibrionaceae</taxon>
        <taxon>Fundidesulfovibrio</taxon>
    </lineage>
</organism>
<evidence type="ECO:0000313" key="2">
    <source>
        <dbReference type="EMBL" id="GFK92525.1"/>
    </source>
</evidence>
<dbReference type="EMBL" id="BLTE01000001">
    <property type="protein sequence ID" value="GFK92525.1"/>
    <property type="molecule type" value="Genomic_DNA"/>
</dbReference>
<keyword evidence="1" id="KW-0732">Signal</keyword>
<reference evidence="2 3" key="1">
    <citation type="submission" date="2020-04" db="EMBL/GenBank/DDBJ databases">
        <authorList>
            <consortium name="Desulfovibrio sp. FSS-1 genome sequencing consortium"/>
            <person name="Shimoshige H."/>
            <person name="Kobayashi H."/>
            <person name="Maekawa T."/>
        </authorList>
    </citation>
    <scope>NUCLEOTIDE SEQUENCE [LARGE SCALE GENOMIC DNA]</scope>
    <source>
        <strain evidence="2 3">SIID29052-01</strain>
    </source>
</reference>
<keyword evidence="3" id="KW-1185">Reference proteome</keyword>
<reference evidence="2 3" key="2">
    <citation type="submission" date="2020-05" db="EMBL/GenBank/DDBJ databases">
        <title>Draft genome sequence of Desulfovibrio sp. strainFSS-1.</title>
        <authorList>
            <person name="Shimoshige H."/>
            <person name="Kobayashi H."/>
            <person name="Maekawa T."/>
        </authorList>
    </citation>
    <scope>NUCLEOTIDE SEQUENCE [LARGE SCALE GENOMIC DNA]</scope>
    <source>
        <strain evidence="2 3">SIID29052-01</strain>
    </source>
</reference>
<name>A0A6V8LW76_9BACT</name>
<feature type="chain" id="PRO_5028961370" evidence="1">
    <location>
        <begin position="25"/>
        <end position="201"/>
    </location>
</feature>
<dbReference type="Proteomes" id="UP000494245">
    <property type="component" value="Unassembled WGS sequence"/>
</dbReference>
<evidence type="ECO:0000256" key="1">
    <source>
        <dbReference type="SAM" id="SignalP"/>
    </source>
</evidence>
<protein>
    <submittedName>
        <fullName evidence="2">Uncharacterized protein</fullName>
    </submittedName>
</protein>
<sequence length="201" mass="22221">MHPRTFAPNFLALPALLVLALSLAAPLAAQTPAPGDILHSPSGQLRIEITRIPEKNEAWLVSSRDGQRRLLHRFPRDLDAVFSPDDSRIALVDWESSDRAVVLVFERRRDLEYARLDADVDTPAWKACARSLGVPGPEVFANRYTAALSWSGDSGALLLRLTGMLETGELLSGFHCIYDLAARKVLLDLARMNKTALARRP</sequence>
<evidence type="ECO:0000313" key="3">
    <source>
        <dbReference type="Proteomes" id="UP000494245"/>
    </source>
</evidence>
<dbReference type="RefSeq" id="WP_173080675.1">
    <property type="nucleotide sequence ID" value="NZ_BLTE01000001.1"/>
</dbReference>
<comment type="caution">
    <text evidence="2">The sequence shown here is derived from an EMBL/GenBank/DDBJ whole genome shotgun (WGS) entry which is preliminary data.</text>
</comment>
<proteinExistence type="predicted"/>